<dbReference type="EMBL" id="CM000645">
    <property type="protein sequence ID" value="EED90281.1"/>
    <property type="molecule type" value="Genomic_DNA"/>
</dbReference>
<dbReference type="InterPro" id="IPR009643">
    <property type="entry name" value="HS1-bd"/>
</dbReference>
<dbReference type="GO" id="GO:0003714">
    <property type="term" value="F:transcription corepressor activity"/>
    <property type="evidence" value="ECO:0007669"/>
    <property type="project" value="InterPro"/>
</dbReference>
<reference evidence="3 4" key="1">
    <citation type="journal article" date="2004" name="Science">
        <title>The genome of the diatom Thalassiosira pseudonana: ecology, evolution, and metabolism.</title>
        <authorList>
            <person name="Armbrust E.V."/>
            <person name="Berges J.A."/>
            <person name="Bowler C."/>
            <person name="Green B.R."/>
            <person name="Martinez D."/>
            <person name="Putnam N.H."/>
            <person name="Zhou S."/>
            <person name="Allen A.E."/>
            <person name="Apt K.E."/>
            <person name="Bechner M."/>
            <person name="Brzezinski M.A."/>
            <person name="Chaal B.K."/>
            <person name="Chiovitti A."/>
            <person name="Davis A.K."/>
            <person name="Demarest M.S."/>
            <person name="Detter J.C."/>
            <person name="Glavina T."/>
            <person name="Goodstein D."/>
            <person name="Hadi M.Z."/>
            <person name="Hellsten U."/>
            <person name="Hildebrand M."/>
            <person name="Jenkins B.D."/>
            <person name="Jurka J."/>
            <person name="Kapitonov V.V."/>
            <person name="Kroger N."/>
            <person name="Lau W.W."/>
            <person name="Lane T.W."/>
            <person name="Larimer F.W."/>
            <person name="Lippmeier J.C."/>
            <person name="Lucas S."/>
            <person name="Medina M."/>
            <person name="Montsant A."/>
            <person name="Obornik M."/>
            <person name="Parker M.S."/>
            <person name="Palenik B."/>
            <person name="Pazour G.J."/>
            <person name="Richardson P.M."/>
            <person name="Rynearson T.A."/>
            <person name="Saito M.A."/>
            <person name="Schwartz D.C."/>
            <person name="Thamatrakoln K."/>
            <person name="Valentin K."/>
            <person name="Vardi A."/>
            <person name="Wilkerson F.P."/>
            <person name="Rokhsar D.S."/>
        </authorList>
    </citation>
    <scope>NUCLEOTIDE SEQUENCE [LARGE SCALE GENOMIC DNA]</scope>
    <source>
        <strain evidence="3 4">CCMP1335</strain>
    </source>
</reference>
<comment type="similarity">
    <text evidence="1">Belongs to the HSBP1 family.</text>
</comment>
<feature type="region of interest" description="Disordered" evidence="2">
    <location>
        <begin position="1"/>
        <end position="22"/>
    </location>
</feature>
<dbReference type="GeneID" id="7448094"/>
<dbReference type="AlphaFoldDB" id="B8C8F7"/>
<dbReference type="eggNOG" id="KOG4117">
    <property type="taxonomic scope" value="Eukaryota"/>
</dbReference>
<dbReference type="KEGG" id="tps:THAPSDRAFT_8110"/>
<dbReference type="InParanoid" id="B8C8F7"/>
<dbReference type="RefSeq" id="XP_002292306.1">
    <property type="nucleotide sequence ID" value="XM_002292270.1"/>
</dbReference>
<dbReference type="GO" id="GO:0005634">
    <property type="term" value="C:nucleus"/>
    <property type="evidence" value="ECO:0000318"/>
    <property type="project" value="GO_Central"/>
</dbReference>
<dbReference type="Gene3D" id="1.20.5.430">
    <property type="match status" value="1"/>
</dbReference>
<dbReference type="HOGENOM" id="CLU_2228613_0_0_1"/>
<gene>
    <name evidence="3" type="ORF">THAPSDRAFT_8110</name>
</gene>
<dbReference type="GO" id="GO:0005829">
    <property type="term" value="C:cytosol"/>
    <property type="evidence" value="ECO:0000318"/>
    <property type="project" value="GO_Central"/>
</dbReference>
<reference evidence="3 4" key="2">
    <citation type="journal article" date="2008" name="Nature">
        <title>The Phaeodactylum genome reveals the evolutionary history of diatom genomes.</title>
        <authorList>
            <person name="Bowler C."/>
            <person name="Allen A.E."/>
            <person name="Badger J.H."/>
            <person name="Grimwood J."/>
            <person name="Jabbari K."/>
            <person name="Kuo A."/>
            <person name="Maheswari U."/>
            <person name="Martens C."/>
            <person name="Maumus F."/>
            <person name="Otillar R.P."/>
            <person name="Rayko E."/>
            <person name="Salamov A."/>
            <person name="Vandepoele K."/>
            <person name="Beszteri B."/>
            <person name="Gruber A."/>
            <person name="Heijde M."/>
            <person name="Katinka M."/>
            <person name="Mock T."/>
            <person name="Valentin K."/>
            <person name="Verret F."/>
            <person name="Berges J.A."/>
            <person name="Brownlee C."/>
            <person name="Cadoret J.P."/>
            <person name="Chiovitti A."/>
            <person name="Choi C.J."/>
            <person name="Coesel S."/>
            <person name="De Martino A."/>
            <person name="Detter J.C."/>
            <person name="Durkin C."/>
            <person name="Falciatore A."/>
            <person name="Fournet J."/>
            <person name="Haruta M."/>
            <person name="Huysman M.J."/>
            <person name="Jenkins B.D."/>
            <person name="Jiroutova K."/>
            <person name="Jorgensen R.E."/>
            <person name="Joubert Y."/>
            <person name="Kaplan A."/>
            <person name="Kroger N."/>
            <person name="Kroth P.G."/>
            <person name="La Roche J."/>
            <person name="Lindquist E."/>
            <person name="Lommer M."/>
            <person name="Martin-Jezequel V."/>
            <person name="Lopez P.J."/>
            <person name="Lucas S."/>
            <person name="Mangogna M."/>
            <person name="McGinnis K."/>
            <person name="Medlin L.K."/>
            <person name="Montsant A."/>
            <person name="Oudot-Le Secq M.P."/>
            <person name="Napoli C."/>
            <person name="Obornik M."/>
            <person name="Parker M.S."/>
            <person name="Petit J.L."/>
            <person name="Porcel B.M."/>
            <person name="Poulsen N."/>
            <person name="Robison M."/>
            <person name="Rychlewski L."/>
            <person name="Rynearson T.A."/>
            <person name="Schmutz J."/>
            <person name="Shapiro H."/>
            <person name="Siaut M."/>
            <person name="Stanley M."/>
            <person name="Sussman M.R."/>
            <person name="Taylor A.R."/>
            <person name="Vardi A."/>
            <person name="von Dassow P."/>
            <person name="Vyverman W."/>
            <person name="Willis A."/>
            <person name="Wyrwicz L.S."/>
            <person name="Rokhsar D.S."/>
            <person name="Weissenbach J."/>
            <person name="Armbrust E.V."/>
            <person name="Green B.R."/>
            <person name="Van de Peer Y."/>
            <person name="Grigoriev I.V."/>
        </authorList>
    </citation>
    <scope>NUCLEOTIDE SEQUENCE [LARGE SCALE GENOMIC DNA]</scope>
    <source>
        <strain evidence="3 4">CCMP1335</strain>
    </source>
</reference>
<dbReference type="PANTHER" id="PTHR19424:SF0">
    <property type="entry name" value="HEAT SHOCK FACTOR BINDING PROTEIN 1"/>
    <property type="match status" value="1"/>
</dbReference>
<protein>
    <submittedName>
        <fullName evidence="3">Uncharacterized protein</fullName>
    </submittedName>
</protein>
<organism evidence="3 4">
    <name type="scientific">Thalassiosira pseudonana</name>
    <name type="common">Marine diatom</name>
    <name type="synonym">Cyclotella nana</name>
    <dbReference type="NCBI Taxonomy" id="35128"/>
    <lineage>
        <taxon>Eukaryota</taxon>
        <taxon>Sar</taxon>
        <taxon>Stramenopiles</taxon>
        <taxon>Ochrophyta</taxon>
        <taxon>Bacillariophyta</taxon>
        <taxon>Coscinodiscophyceae</taxon>
        <taxon>Thalassiosirophycidae</taxon>
        <taxon>Thalassiosirales</taxon>
        <taxon>Thalassiosiraceae</taxon>
        <taxon>Thalassiosira</taxon>
    </lineage>
</organism>
<name>B8C8F7_THAPS</name>
<dbReference type="STRING" id="35128.B8C8F7"/>
<sequence>MDQAIANSNNSATDAPTDNLNMDNVEDLDVFVKELMDNMQTRFSRLSDTILGRIDDMGSKIDDLEKNISELMEQAGVESPPTTTLSAESGEGMKRSGGTASTGTDF</sequence>
<dbReference type="PANTHER" id="PTHR19424">
    <property type="entry name" value="HEAT SHOCK FACTOR BINDING PROTEIN 1"/>
    <property type="match status" value="1"/>
</dbReference>
<feature type="region of interest" description="Disordered" evidence="2">
    <location>
        <begin position="74"/>
        <end position="106"/>
    </location>
</feature>
<dbReference type="Proteomes" id="UP000001449">
    <property type="component" value="Chromosome 9"/>
</dbReference>
<evidence type="ECO:0000313" key="4">
    <source>
        <dbReference type="Proteomes" id="UP000001449"/>
    </source>
</evidence>
<evidence type="ECO:0000256" key="1">
    <source>
        <dbReference type="ARBA" id="ARBA00006349"/>
    </source>
</evidence>
<dbReference type="GO" id="GO:0070370">
    <property type="term" value="P:cellular heat acclimation"/>
    <property type="evidence" value="ECO:0000318"/>
    <property type="project" value="GO_Central"/>
</dbReference>
<accession>B8C8F7</accession>
<dbReference type="Pfam" id="PF06825">
    <property type="entry name" value="HSBP1"/>
    <property type="match status" value="1"/>
</dbReference>
<keyword evidence="4" id="KW-1185">Reference proteome</keyword>
<proteinExistence type="inferred from homology"/>
<evidence type="ECO:0000256" key="2">
    <source>
        <dbReference type="SAM" id="MobiDB-lite"/>
    </source>
</evidence>
<dbReference type="FunFam" id="1.20.5.430:FF:000003">
    <property type="entry name" value="Heat shock factor binding protein"/>
    <property type="match status" value="1"/>
</dbReference>
<evidence type="ECO:0000313" key="3">
    <source>
        <dbReference type="EMBL" id="EED90281.1"/>
    </source>
</evidence>
<dbReference type="PaxDb" id="35128-Thaps8110"/>